<name>A0A1E7DM19_9BACI</name>
<comment type="similarity">
    <text evidence="2">Belongs to the class-V pyridoxal-phosphate-dependent aminotransferase family. NifS/IscS subfamily.</text>
</comment>
<keyword evidence="10" id="KW-1185">Reference proteome</keyword>
<feature type="domain" description="Aminotransferase class V" evidence="8">
    <location>
        <begin position="2"/>
        <end position="361"/>
    </location>
</feature>
<dbReference type="InterPro" id="IPR020578">
    <property type="entry name" value="Aminotrans_V_PyrdxlP_BS"/>
</dbReference>
<evidence type="ECO:0000256" key="7">
    <source>
        <dbReference type="RuleBase" id="RU004504"/>
    </source>
</evidence>
<dbReference type="InterPro" id="IPR015421">
    <property type="entry name" value="PyrdxlP-dep_Trfase_major"/>
</dbReference>
<proteinExistence type="inferred from homology"/>
<dbReference type="FunFam" id="3.40.640.10:FF:000084">
    <property type="entry name" value="IscS-like cysteine desulfurase"/>
    <property type="match status" value="1"/>
</dbReference>
<evidence type="ECO:0000259" key="8">
    <source>
        <dbReference type="Pfam" id="PF00266"/>
    </source>
</evidence>
<dbReference type="Gene3D" id="1.10.260.50">
    <property type="match status" value="1"/>
</dbReference>
<dbReference type="InterPro" id="IPR015424">
    <property type="entry name" value="PyrdxlP-dep_Trfase"/>
</dbReference>
<evidence type="ECO:0000256" key="6">
    <source>
        <dbReference type="ARBA" id="ARBA00023014"/>
    </source>
</evidence>
<dbReference type="PROSITE" id="PS00595">
    <property type="entry name" value="AA_TRANSFER_CLASS_5"/>
    <property type="match status" value="1"/>
</dbReference>
<evidence type="ECO:0000313" key="10">
    <source>
        <dbReference type="Proteomes" id="UP000095658"/>
    </source>
</evidence>
<dbReference type="AlphaFoldDB" id="A0A1E7DM19"/>
<dbReference type="Gene3D" id="3.90.1150.10">
    <property type="entry name" value="Aspartate Aminotransferase, domain 1"/>
    <property type="match status" value="1"/>
</dbReference>
<evidence type="ECO:0000256" key="4">
    <source>
        <dbReference type="ARBA" id="ARBA00022898"/>
    </source>
</evidence>
<dbReference type="OrthoDB" id="9808002at2"/>
<dbReference type="Gene3D" id="3.40.640.10">
    <property type="entry name" value="Type I PLP-dependent aspartate aminotransferase-like (Major domain)"/>
    <property type="match status" value="1"/>
</dbReference>
<dbReference type="PANTHER" id="PTHR11601:SF50">
    <property type="entry name" value="CYSTEINE DESULFURASE ISCS 2-RELATED"/>
    <property type="match status" value="1"/>
</dbReference>
<dbReference type="InterPro" id="IPR016454">
    <property type="entry name" value="Cysteine_dSase"/>
</dbReference>
<dbReference type="InterPro" id="IPR015422">
    <property type="entry name" value="PyrdxlP-dep_Trfase_small"/>
</dbReference>
<dbReference type="PANTHER" id="PTHR11601">
    <property type="entry name" value="CYSTEINE DESULFURYLASE FAMILY MEMBER"/>
    <property type="match status" value="1"/>
</dbReference>
<dbReference type="InterPro" id="IPR000192">
    <property type="entry name" value="Aminotrans_V_dom"/>
</dbReference>
<protein>
    <submittedName>
        <fullName evidence="9">Cysteine desulfurase</fullName>
    </submittedName>
</protein>
<comment type="caution">
    <text evidence="9">The sequence shown here is derived from an EMBL/GenBank/DDBJ whole genome shotgun (WGS) entry which is preliminary data.</text>
</comment>
<dbReference type="PIRSF" id="PIRSF005572">
    <property type="entry name" value="NifS"/>
    <property type="match status" value="1"/>
</dbReference>
<dbReference type="SUPFAM" id="SSF53383">
    <property type="entry name" value="PLP-dependent transferases"/>
    <property type="match status" value="1"/>
</dbReference>
<dbReference type="STRING" id="1714016.BA724_07520"/>
<dbReference type="EMBL" id="MAMP01000022">
    <property type="protein sequence ID" value="OES44136.1"/>
    <property type="molecule type" value="Genomic_DNA"/>
</dbReference>
<dbReference type="Proteomes" id="UP000095658">
    <property type="component" value="Unassembled WGS sequence"/>
</dbReference>
<gene>
    <name evidence="9" type="ORF">BA724_07520</name>
</gene>
<keyword evidence="5" id="KW-0408">Iron</keyword>
<sequence length="380" mass="41287">MIYFDNSATTMPDQSVLDTFIKASTRFFANPSSLHYPGMEAERFLEKARGQIAALCRVSAQEIIFTSGGTESNNLAIKGAAHFYKSRGQHIVTTAIEHPSVFEACRDLEKEGFQVTYVKPKANGVIDIADIKRAMTNETILVSVMHVNNETGAVQPIEGIGQMLQHYPQTLFHVDAVQGFGKVPLDLNKSGIHLMSVSGHKLHGLNGTGFLYKQSNVQLAPLLSGGGQESGFRSGTEHTAGAASLAKAARLVMETNMDPVKRITRWIYDELAARSNIVIHTPIGEAAPHILNVSLPGIKGEVLVHALEQEGIIVSTTSACSSKQTKPSRTLQLMNVNSDLAASAIRISLSSRNTLQEAEQFIEALDRITPALAKKRNERT</sequence>
<dbReference type="GO" id="GO:0051536">
    <property type="term" value="F:iron-sulfur cluster binding"/>
    <property type="evidence" value="ECO:0007669"/>
    <property type="project" value="UniProtKB-KW"/>
</dbReference>
<evidence type="ECO:0000256" key="3">
    <source>
        <dbReference type="ARBA" id="ARBA00022723"/>
    </source>
</evidence>
<dbReference type="GO" id="GO:0046872">
    <property type="term" value="F:metal ion binding"/>
    <property type="evidence" value="ECO:0007669"/>
    <property type="project" value="UniProtKB-KW"/>
</dbReference>
<evidence type="ECO:0000256" key="5">
    <source>
        <dbReference type="ARBA" id="ARBA00023004"/>
    </source>
</evidence>
<dbReference type="RefSeq" id="WP_069938741.1">
    <property type="nucleotide sequence ID" value="NZ_MAMP01000022.1"/>
</dbReference>
<reference evidence="9 10" key="1">
    <citation type="submission" date="2016-06" db="EMBL/GenBank/DDBJ databases">
        <title>Domibacillus iocasae genome sequencing.</title>
        <authorList>
            <person name="Verma A."/>
            <person name="Pal Y."/>
            <person name="Ojha A.K."/>
            <person name="Krishnamurthi S."/>
        </authorList>
    </citation>
    <scope>NUCLEOTIDE SEQUENCE [LARGE SCALE GENOMIC DNA]</scope>
    <source>
        <strain evidence="9 10">DSM 29979</strain>
    </source>
</reference>
<evidence type="ECO:0000256" key="2">
    <source>
        <dbReference type="ARBA" id="ARBA00006490"/>
    </source>
</evidence>
<keyword evidence="6" id="KW-0411">Iron-sulfur</keyword>
<evidence type="ECO:0000256" key="1">
    <source>
        <dbReference type="ARBA" id="ARBA00001933"/>
    </source>
</evidence>
<evidence type="ECO:0000313" key="9">
    <source>
        <dbReference type="EMBL" id="OES44136.1"/>
    </source>
</evidence>
<accession>A0A1E7DM19</accession>
<keyword evidence="4" id="KW-0663">Pyridoxal phosphate</keyword>
<organism evidence="9 10">
    <name type="scientific">Domibacillus iocasae</name>
    <dbReference type="NCBI Taxonomy" id="1714016"/>
    <lineage>
        <taxon>Bacteria</taxon>
        <taxon>Bacillati</taxon>
        <taxon>Bacillota</taxon>
        <taxon>Bacilli</taxon>
        <taxon>Bacillales</taxon>
        <taxon>Bacillaceae</taxon>
        <taxon>Domibacillus</taxon>
    </lineage>
</organism>
<comment type="cofactor">
    <cofactor evidence="1 7">
        <name>pyridoxal 5'-phosphate</name>
        <dbReference type="ChEBI" id="CHEBI:597326"/>
    </cofactor>
</comment>
<dbReference type="GO" id="GO:0031071">
    <property type="term" value="F:cysteine desulfurase activity"/>
    <property type="evidence" value="ECO:0007669"/>
    <property type="project" value="UniProtKB-ARBA"/>
</dbReference>
<dbReference type="Pfam" id="PF00266">
    <property type="entry name" value="Aminotran_5"/>
    <property type="match status" value="1"/>
</dbReference>
<keyword evidence="3" id="KW-0479">Metal-binding</keyword>